<evidence type="ECO:0000313" key="5">
    <source>
        <dbReference type="EMBL" id="MCM2576540.1"/>
    </source>
</evidence>
<dbReference type="SUPFAM" id="SSF56801">
    <property type="entry name" value="Acetyl-CoA synthetase-like"/>
    <property type="match status" value="1"/>
</dbReference>
<evidence type="ECO:0000313" key="6">
    <source>
        <dbReference type="Proteomes" id="UP001167160"/>
    </source>
</evidence>
<keyword evidence="2" id="KW-0597">Phosphoprotein</keyword>
<dbReference type="EMBL" id="JAMQGM010000008">
    <property type="protein sequence ID" value="MCM2576540.1"/>
    <property type="molecule type" value="Genomic_DNA"/>
</dbReference>
<keyword evidence="6" id="KW-1185">Reference proteome</keyword>
<dbReference type="SUPFAM" id="SSF47336">
    <property type="entry name" value="ACP-like"/>
    <property type="match status" value="1"/>
</dbReference>
<dbReference type="PROSITE" id="PS50075">
    <property type="entry name" value="CARRIER"/>
    <property type="match status" value="1"/>
</dbReference>
<dbReference type="Gene3D" id="3.40.50.12780">
    <property type="entry name" value="N-terminal domain of ligase-like"/>
    <property type="match status" value="1"/>
</dbReference>
<dbReference type="NCBIfam" id="TIGR01733">
    <property type="entry name" value="AA-adenyl-dom"/>
    <property type="match status" value="1"/>
</dbReference>
<dbReference type="PANTHER" id="PTHR44845">
    <property type="entry name" value="CARRIER DOMAIN-CONTAINING PROTEIN"/>
    <property type="match status" value="1"/>
</dbReference>
<name>A0ABT0X2J2_9ACTN</name>
<dbReference type="InterPro" id="IPR036736">
    <property type="entry name" value="ACP-like_sf"/>
</dbReference>
<dbReference type="CDD" id="cd05235">
    <property type="entry name" value="SDR_e1"/>
    <property type="match status" value="1"/>
</dbReference>
<dbReference type="Gene3D" id="3.40.50.720">
    <property type="entry name" value="NAD(P)-binding Rossmann-like Domain"/>
    <property type="match status" value="1"/>
</dbReference>
<accession>A0ABT0X2J2</accession>
<keyword evidence="1" id="KW-0596">Phosphopantetheine</keyword>
<organism evidence="5 6">
    <name type="scientific">Streptomyces meridianus</name>
    <dbReference type="NCBI Taxonomy" id="2938945"/>
    <lineage>
        <taxon>Bacteria</taxon>
        <taxon>Bacillati</taxon>
        <taxon>Actinomycetota</taxon>
        <taxon>Actinomycetes</taxon>
        <taxon>Kitasatosporales</taxon>
        <taxon>Streptomycetaceae</taxon>
        <taxon>Streptomyces</taxon>
    </lineage>
</organism>
<evidence type="ECO:0000256" key="3">
    <source>
        <dbReference type="SAM" id="MobiDB-lite"/>
    </source>
</evidence>
<dbReference type="CDD" id="cd05930">
    <property type="entry name" value="A_NRPS"/>
    <property type="match status" value="1"/>
</dbReference>
<dbReference type="InterPro" id="IPR013120">
    <property type="entry name" value="FAR_NAD-bd"/>
</dbReference>
<dbReference type="Gene3D" id="1.10.1200.10">
    <property type="entry name" value="ACP-like"/>
    <property type="match status" value="1"/>
</dbReference>
<feature type="domain" description="Carrier" evidence="4">
    <location>
        <begin position="535"/>
        <end position="610"/>
    </location>
</feature>
<evidence type="ECO:0000256" key="2">
    <source>
        <dbReference type="ARBA" id="ARBA00022553"/>
    </source>
</evidence>
<dbReference type="InterPro" id="IPR045851">
    <property type="entry name" value="AMP-bd_C_sf"/>
</dbReference>
<dbReference type="Pfam" id="PF00550">
    <property type="entry name" value="PP-binding"/>
    <property type="match status" value="1"/>
</dbReference>
<dbReference type="InterPro" id="IPR036291">
    <property type="entry name" value="NAD(P)-bd_dom_sf"/>
</dbReference>
<evidence type="ECO:0000256" key="1">
    <source>
        <dbReference type="ARBA" id="ARBA00022450"/>
    </source>
</evidence>
<protein>
    <submittedName>
        <fullName evidence="5">Amino acid adenylation domain-containing protein</fullName>
    </submittedName>
</protein>
<dbReference type="InterPro" id="IPR042099">
    <property type="entry name" value="ANL_N_sf"/>
</dbReference>
<reference evidence="5" key="1">
    <citation type="journal article" date="2023" name="Int. J. Syst. Evol. Microbiol.">
        <title>Streptomyces meridianus sp. nov. isolated from brackish water of the Tagus estuary in Alcochete, Portugal.</title>
        <authorList>
            <person name="Santos J.D.N."/>
            <person name="Klimek D."/>
            <person name="Calusinska M."/>
            <person name="Lobo Da Cunha A."/>
            <person name="Catita J."/>
            <person name="Goncalves H."/>
            <person name="Gonzalez I."/>
            <person name="Reyes F."/>
            <person name="Lage O.M."/>
        </authorList>
    </citation>
    <scope>NUCLEOTIDE SEQUENCE</scope>
    <source>
        <strain evidence="5">MTZ3.1</strain>
    </source>
</reference>
<dbReference type="Proteomes" id="UP001167160">
    <property type="component" value="Unassembled WGS sequence"/>
</dbReference>
<dbReference type="Pfam" id="PF00501">
    <property type="entry name" value="AMP-binding"/>
    <property type="match status" value="1"/>
</dbReference>
<dbReference type="InterPro" id="IPR000873">
    <property type="entry name" value="AMP-dep_synth/lig_dom"/>
</dbReference>
<dbReference type="InterPro" id="IPR009081">
    <property type="entry name" value="PP-bd_ACP"/>
</dbReference>
<dbReference type="Gene3D" id="3.30.300.30">
    <property type="match status" value="1"/>
</dbReference>
<dbReference type="NCBIfam" id="TIGR01746">
    <property type="entry name" value="Thioester-redct"/>
    <property type="match status" value="1"/>
</dbReference>
<dbReference type="SUPFAM" id="SSF51735">
    <property type="entry name" value="NAD(P)-binding Rossmann-fold domains"/>
    <property type="match status" value="1"/>
</dbReference>
<evidence type="ECO:0000259" key="4">
    <source>
        <dbReference type="PROSITE" id="PS50075"/>
    </source>
</evidence>
<dbReference type="Pfam" id="PF07993">
    <property type="entry name" value="NAD_binding_4"/>
    <property type="match status" value="1"/>
</dbReference>
<proteinExistence type="predicted"/>
<sequence length="1004" mass="107053">MGNTTGTSRRQDDPAVRARVLGAQAGQSVDHGPYRPVSALFEAQADRTPDRPALSYRGTTVSYRELDELANGLALRLRAAGVQRGDLLPVFVPNSLELPLCMLALMKLGVAFAPCDPAWPAERIQAVHSLLRPRITLVTGNSGLPGLVVDRDHVTPVPERPGQPPGPNEPAYGIFTSGTTGTPKCAVNVHRGLTNRFRFMTRHMRADGSEVVLQNSKHTFDSAIWQLLWPLTTGGHSVIPEQGEFLDLERTVATIAEHRVTITDFVPATLASLVALLDNDPAAVPAVSSLRHLVVGGEEIVPHSVHRLRELVPGVAVSNGYGPSETSIGMVFHPVDTADGDHIPLGRPIDNCYAVVLTDDLGLLPPGEVGEIVIGGACLGTGYFADAGQTARAFVPNPFPEIPGNRLYRTGDLGWFDDRGDLRFAGRLDQQVKIDGVRIELLELEAVAEGADGVQQAKALAVRVGGRNRLAVVAAGTVEAGELRDHLVSRLPRTSMPQHCLVVPALPLTDNGKADLRALEALVLRELAAPRAPATVTGPLPVRIADVLRETLGLSAYGVDDAFLDRGGDSLSGLTAVFRMRELLGVRVGVQDLYTCQTPSRLAALLTGTGAGTDGDHRPGADVAALMESDAALADGLPVLAAGWTPGPQPATVLLTGATGFVGSRILHRLLTATGARVVCLVRAADDRDARQRVRHALDVLRLPVDEGAGRLDARAGDLGAERFGLGTADWEKLAADCDAVVHAGALVNFLLDYGEHRAANVLGTAEVLRFSLAGRIKPLHHVSTLGVLDRHAAATGERLAEDTDPHRILPPLSGYSRSKWVAERLLTGAREQGAPVTVHRLGEVMPAADNGVPNDKALTHLLLGVFHRLGVCPDVPMRSDYTPVDEVAVRIVTALEHHVQGVFNVFHRQSTDFRDVLVRGGVALTPVPEGDFLDRLRADALARPGRSGALLGLLQRAPLRDLLSDNPALFARKGLDAFDRRHGFTDGPLDAAITAYVRTLEAC</sequence>
<feature type="region of interest" description="Disordered" evidence="3">
    <location>
        <begin position="1"/>
        <end position="20"/>
    </location>
</feature>
<dbReference type="InterPro" id="IPR010071">
    <property type="entry name" value="AA_adenyl_dom"/>
</dbReference>
<comment type="caution">
    <text evidence="5">The sequence shown here is derived from an EMBL/GenBank/DDBJ whole genome shotgun (WGS) entry which is preliminary data.</text>
</comment>
<dbReference type="InterPro" id="IPR010080">
    <property type="entry name" value="Thioester_reductase-like_dom"/>
</dbReference>
<dbReference type="RefSeq" id="WP_251409610.1">
    <property type="nucleotide sequence ID" value="NZ_JAMQGM010000008.1"/>
</dbReference>
<dbReference type="PANTHER" id="PTHR44845:SF6">
    <property type="entry name" value="BETA-ALANINE-ACTIVATING ENZYME"/>
    <property type="match status" value="1"/>
</dbReference>
<gene>
    <name evidence="5" type="ORF">M1E25_04075</name>
</gene>